<dbReference type="Gene3D" id="1.10.630.10">
    <property type="entry name" value="Cytochrome P450"/>
    <property type="match status" value="1"/>
</dbReference>
<dbReference type="InterPro" id="IPR001128">
    <property type="entry name" value="Cyt_P450"/>
</dbReference>
<evidence type="ECO:0000256" key="4">
    <source>
        <dbReference type="ARBA" id="ARBA00022723"/>
    </source>
</evidence>
<evidence type="ECO:0008006" key="12">
    <source>
        <dbReference type="Google" id="ProtNLM"/>
    </source>
</evidence>
<evidence type="ECO:0000256" key="7">
    <source>
        <dbReference type="ARBA" id="ARBA00023033"/>
    </source>
</evidence>
<gene>
    <name evidence="10" type="ORF">LTR24_001429</name>
</gene>
<evidence type="ECO:0000256" key="9">
    <source>
        <dbReference type="SAM" id="Phobius"/>
    </source>
</evidence>
<evidence type="ECO:0000313" key="11">
    <source>
        <dbReference type="Proteomes" id="UP001345013"/>
    </source>
</evidence>
<dbReference type="Proteomes" id="UP001345013">
    <property type="component" value="Unassembled WGS sequence"/>
</dbReference>
<evidence type="ECO:0000256" key="6">
    <source>
        <dbReference type="ARBA" id="ARBA00023004"/>
    </source>
</evidence>
<dbReference type="InterPro" id="IPR036396">
    <property type="entry name" value="Cyt_P450_sf"/>
</dbReference>
<dbReference type="InterPro" id="IPR017972">
    <property type="entry name" value="Cyt_P450_CS"/>
</dbReference>
<dbReference type="InterPro" id="IPR047146">
    <property type="entry name" value="Cyt_P450_E_CYP52_fungi"/>
</dbReference>
<keyword evidence="9" id="KW-0812">Transmembrane</keyword>
<keyword evidence="9" id="KW-1133">Transmembrane helix</keyword>
<keyword evidence="9" id="KW-0472">Membrane</keyword>
<keyword evidence="5 8" id="KW-0560">Oxidoreductase</keyword>
<dbReference type="PANTHER" id="PTHR24287:SF1">
    <property type="entry name" value="P450, PUTATIVE (EUROFUNG)-RELATED"/>
    <property type="match status" value="1"/>
</dbReference>
<dbReference type="CDD" id="cd11063">
    <property type="entry name" value="CYP52"/>
    <property type="match status" value="1"/>
</dbReference>
<evidence type="ECO:0000256" key="5">
    <source>
        <dbReference type="ARBA" id="ARBA00023002"/>
    </source>
</evidence>
<keyword evidence="7 8" id="KW-0503">Monooxygenase</keyword>
<dbReference type="InterPro" id="IPR002402">
    <property type="entry name" value="Cyt_P450_E_grp-II"/>
</dbReference>
<keyword evidence="3 8" id="KW-0349">Heme</keyword>
<dbReference type="InterPro" id="IPR002974">
    <property type="entry name" value="Cyt_P450_E_CYP52_ascomycetes"/>
</dbReference>
<evidence type="ECO:0000256" key="2">
    <source>
        <dbReference type="ARBA" id="ARBA00010617"/>
    </source>
</evidence>
<comment type="caution">
    <text evidence="10">The sequence shown here is derived from an EMBL/GenBank/DDBJ whole genome shotgun (WGS) entry which is preliminary data.</text>
</comment>
<dbReference type="PANTHER" id="PTHR24287">
    <property type="entry name" value="P450, PUTATIVE (EUROFUNG)-RELATED"/>
    <property type="match status" value="1"/>
</dbReference>
<dbReference type="EMBL" id="JAVRRG010000010">
    <property type="protein sequence ID" value="KAK5099531.1"/>
    <property type="molecule type" value="Genomic_DNA"/>
</dbReference>
<dbReference type="SUPFAM" id="SSF48264">
    <property type="entry name" value="Cytochrome P450"/>
    <property type="match status" value="1"/>
</dbReference>
<name>A0ABR0KLX9_9EURO</name>
<accession>A0ABR0KLX9</accession>
<keyword evidence="11" id="KW-1185">Reference proteome</keyword>
<reference evidence="10 11" key="1">
    <citation type="submission" date="2023-08" db="EMBL/GenBank/DDBJ databases">
        <title>Black Yeasts Isolated from many extreme environments.</title>
        <authorList>
            <person name="Coleine C."/>
            <person name="Stajich J.E."/>
            <person name="Selbmann L."/>
        </authorList>
    </citation>
    <scope>NUCLEOTIDE SEQUENCE [LARGE SCALE GENOMIC DNA]</scope>
    <source>
        <strain evidence="10 11">CCFEE 5885</strain>
    </source>
</reference>
<keyword evidence="6 8" id="KW-0408">Iron</keyword>
<keyword evidence="4 8" id="KW-0479">Metal-binding</keyword>
<dbReference type="PROSITE" id="PS00086">
    <property type="entry name" value="CYTOCHROME_P450"/>
    <property type="match status" value="1"/>
</dbReference>
<dbReference type="PRINTS" id="PR00385">
    <property type="entry name" value="P450"/>
</dbReference>
<dbReference type="PRINTS" id="PR01239">
    <property type="entry name" value="EP450IICYP52"/>
</dbReference>
<evidence type="ECO:0000256" key="1">
    <source>
        <dbReference type="ARBA" id="ARBA00001971"/>
    </source>
</evidence>
<dbReference type="PRINTS" id="PR00464">
    <property type="entry name" value="EP450II"/>
</dbReference>
<protein>
    <recommendedName>
        <fullName evidence="12">Cytochrome P450</fullName>
    </recommendedName>
</protein>
<comment type="similarity">
    <text evidence="2 8">Belongs to the cytochrome P450 family.</text>
</comment>
<comment type="cofactor">
    <cofactor evidence="1">
        <name>heme</name>
        <dbReference type="ChEBI" id="CHEBI:30413"/>
    </cofactor>
</comment>
<proteinExistence type="inferred from homology"/>
<evidence type="ECO:0000256" key="3">
    <source>
        <dbReference type="ARBA" id="ARBA00022617"/>
    </source>
</evidence>
<organism evidence="10 11">
    <name type="scientific">Lithohypha guttulata</name>
    <dbReference type="NCBI Taxonomy" id="1690604"/>
    <lineage>
        <taxon>Eukaryota</taxon>
        <taxon>Fungi</taxon>
        <taxon>Dikarya</taxon>
        <taxon>Ascomycota</taxon>
        <taxon>Pezizomycotina</taxon>
        <taxon>Eurotiomycetes</taxon>
        <taxon>Chaetothyriomycetidae</taxon>
        <taxon>Chaetothyriales</taxon>
        <taxon>Trichomeriaceae</taxon>
        <taxon>Lithohypha</taxon>
    </lineage>
</organism>
<evidence type="ECO:0000256" key="8">
    <source>
        <dbReference type="RuleBase" id="RU000461"/>
    </source>
</evidence>
<evidence type="ECO:0000313" key="10">
    <source>
        <dbReference type="EMBL" id="KAK5099531.1"/>
    </source>
</evidence>
<feature type="transmembrane region" description="Helical" evidence="9">
    <location>
        <begin position="6"/>
        <end position="27"/>
    </location>
</feature>
<sequence>MLHLIALVFAIPFLYVLYVAVLSYYNAWQYNRKAAARACKPAALRPYKYPAGIDMIMRVMDADKRHQIPNEFERLFFDELAGKSTLRMYLFGTLILSTVEPENIKAILATQFEDFELGPVRRGNFFPMLGNGIFTADGKDWQHGRALLRPQFARNQVADLDLEERHVSDMLQHMPINKSTGWTDEINLQPIFFRLTLDSATEFLFGESVHSQISALPTSATEKDSLRNLTGLDLIEVGKAFDRATHMLGKRARFAENYWMYNPRQFKEDCALIHKFADFFVNRALHSDVEKQEGEKYVFLDELAKATRDPIEIRSQLLNIFLAGRDTTAGLLGWVFFVLCRHPDIFEKLRAQIIEEFGTYEKPRNISFATLKSCTYLQHVMNETLRLYPSVPLNGRRAVRDTTIPLGGGPDGKSPVFVPEGTPIEYSVHIMHRRKDIWGEDAWEFKPERWVGRKGGWEFLPFNGGPRICLGQQFALTEAGYVIVRLLQKFDKIENLSAVTEQRESVQYQYSVTTAPWEVTLRMREAKN</sequence>
<dbReference type="Pfam" id="PF00067">
    <property type="entry name" value="p450"/>
    <property type="match status" value="1"/>
</dbReference>